<dbReference type="AlphaFoldDB" id="A0A9D1DSW3"/>
<dbReference type="PROSITE" id="PS50989">
    <property type="entry name" value="COA_CT_CTER"/>
    <property type="match status" value="1"/>
</dbReference>
<dbReference type="InterPro" id="IPR011762">
    <property type="entry name" value="COA_CT_N"/>
</dbReference>
<dbReference type="GO" id="GO:0016740">
    <property type="term" value="F:transferase activity"/>
    <property type="evidence" value="ECO:0007669"/>
    <property type="project" value="UniProtKB-KW"/>
</dbReference>
<gene>
    <name evidence="3" type="ORF">IAA54_11975</name>
</gene>
<accession>A0A9D1DSW3</accession>
<feature type="domain" description="CoA carboxyltransferase N-terminal" evidence="1">
    <location>
        <begin position="1"/>
        <end position="164"/>
    </location>
</feature>
<evidence type="ECO:0000259" key="1">
    <source>
        <dbReference type="PROSITE" id="PS50980"/>
    </source>
</evidence>
<dbReference type="Pfam" id="PF01039">
    <property type="entry name" value="Carboxyl_trans"/>
    <property type="match status" value="1"/>
</dbReference>
<dbReference type="Gene3D" id="3.90.226.10">
    <property type="entry name" value="2-enoyl-CoA Hydratase, Chain A, domain 1"/>
    <property type="match status" value="2"/>
</dbReference>
<keyword evidence="3" id="KW-0808">Transferase</keyword>
<comment type="caution">
    <text evidence="3">The sequence shown here is derived from an EMBL/GenBank/DDBJ whole genome shotgun (WGS) entry which is preliminary data.</text>
</comment>
<organism evidence="3 4">
    <name type="scientific">Candidatus Gallacutalibacter pullicola</name>
    <dbReference type="NCBI Taxonomy" id="2840830"/>
    <lineage>
        <taxon>Bacteria</taxon>
        <taxon>Bacillati</taxon>
        <taxon>Bacillota</taxon>
        <taxon>Clostridia</taxon>
        <taxon>Eubacteriales</taxon>
        <taxon>Candidatus Gallacutalibacter</taxon>
    </lineage>
</organism>
<dbReference type="PROSITE" id="PS50980">
    <property type="entry name" value="COA_CT_NTER"/>
    <property type="match status" value="1"/>
</dbReference>
<evidence type="ECO:0000313" key="4">
    <source>
        <dbReference type="Proteomes" id="UP000886785"/>
    </source>
</evidence>
<dbReference type="PANTHER" id="PTHR43842">
    <property type="entry name" value="PROPIONYL-COA CARBOXYLASE BETA CHAIN"/>
    <property type="match status" value="1"/>
</dbReference>
<dbReference type="Proteomes" id="UP000886785">
    <property type="component" value="Unassembled WGS sequence"/>
</dbReference>
<protein>
    <submittedName>
        <fullName evidence="3">Carboxyl transferase</fullName>
    </submittedName>
</protein>
<dbReference type="InterPro" id="IPR051047">
    <property type="entry name" value="AccD/PCCB"/>
</dbReference>
<proteinExistence type="predicted"/>
<dbReference type="InterPro" id="IPR011763">
    <property type="entry name" value="COA_CT_C"/>
</dbReference>
<dbReference type="InterPro" id="IPR029045">
    <property type="entry name" value="ClpP/crotonase-like_dom_sf"/>
</dbReference>
<name>A0A9D1DSW3_9FIRM</name>
<evidence type="ECO:0000313" key="3">
    <source>
        <dbReference type="EMBL" id="HIR58368.1"/>
    </source>
</evidence>
<feature type="domain" description="CoA carboxyltransferase C-terminal" evidence="2">
    <location>
        <begin position="192"/>
        <end position="434"/>
    </location>
</feature>
<dbReference type="InterPro" id="IPR034733">
    <property type="entry name" value="AcCoA_carboxyl_beta"/>
</dbReference>
<dbReference type="GO" id="GO:0004658">
    <property type="term" value="F:propionyl-CoA carboxylase activity"/>
    <property type="evidence" value="ECO:0007669"/>
    <property type="project" value="TreeGrafter"/>
</dbReference>
<sequence>MSLASNTELLQTSRDAAKNTSAYKRISLLFDEGTFNEIDAFAKSGDKPAEAIVGFGTIEGCPAYVFAQNSDVDGGAMSKAQASKIKKVYDLAVKTGAPVIGIYDSIGGRLNEGGDMVAAYGEILLHSNNLSGVVPQIALVLGPCIGTSAMIAAGSDIVVMSKKAELTIETGGADGSADEAAKIGVCHIVTETEDEAIAKVRALVTSLPANNLTGAPVVDVLGMSSAAPLAAGASAKDVISAVADDDTFVELGAQFGTAVVTGIAQVAGSTAGLVAYEGEIDADACAKAARFVRFCDAFAIPVVSFVNAAGFTSLREASKLSSSYSEATTAKVTVVTGEAYGPVYMAVAGRGAAADVTMAWASAAVSPISPATGAMFLWNDRLAGSSNPIEDRKKLIAEYKEKEACPFKAAAEGYVEDVILPAETRAKVVANLEMLSGKRVSRLPKKHANIQM</sequence>
<evidence type="ECO:0000259" key="2">
    <source>
        <dbReference type="PROSITE" id="PS50989"/>
    </source>
</evidence>
<dbReference type="EMBL" id="DVHF01000153">
    <property type="protein sequence ID" value="HIR58368.1"/>
    <property type="molecule type" value="Genomic_DNA"/>
</dbReference>
<reference evidence="3" key="2">
    <citation type="journal article" date="2021" name="PeerJ">
        <title>Extensive microbial diversity within the chicken gut microbiome revealed by metagenomics and culture.</title>
        <authorList>
            <person name="Gilroy R."/>
            <person name="Ravi A."/>
            <person name="Getino M."/>
            <person name="Pursley I."/>
            <person name="Horton D.L."/>
            <person name="Alikhan N.F."/>
            <person name="Baker D."/>
            <person name="Gharbi K."/>
            <person name="Hall N."/>
            <person name="Watson M."/>
            <person name="Adriaenssens E.M."/>
            <person name="Foster-Nyarko E."/>
            <person name="Jarju S."/>
            <person name="Secka A."/>
            <person name="Antonio M."/>
            <person name="Oren A."/>
            <person name="Chaudhuri R.R."/>
            <person name="La Ragione R."/>
            <person name="Hildebrand F."/>
            <person name="Pallen M.J."/>
        </authorList>
    </citation>
    <scope>NUCLEOTIDE SEQUENCE</scope>
    <source>
        <strain evidence="3">ChiSjej1B19-7085</strain>
    </source>
</reference>
<dbReference type="SUPFAM" id="SSF52096">
    <property type="entry name" value="ClpP/crotonase"/>
    <property type="match status" value="2"/>
</dbReference>
<dbReference type="PANTHER" id="PTHR43842:SF2">
    <property type="entry name" value="PROPIONYL-COA CARBOXYLASE BETA CHAIN, MITOCHONDRIAL"/>
    <property type="match status" value="1"/>
</dbReference>
<reference evidence="3" key="1">
    <citation type="submission" date="2020-10" db="EMBL/GenBank/DDBJ databases">
        <authorList>
            <person name="Gilroy R."/>
        </authorList>
    </citation>
    <scope>NUCLEOTIDE SEQUENCE</scope>
    <source>
        <strain evidence="3">ChiSjej1B19-7085</strain>
    </source>
</reference>